<keyword evidence="2" id="KW-0223">Dioxygenase</keyword>
<dbReference type="CDD" id="cd06587">
    <property type="entry name" value="VOC"/>
    <property type="match status" value="1"/>
</dbReference>
<protein>
    <submittedName>
        <fullName evidence="2">Catechol 2,3-dioxygenase-like lactoylglutathione lyase family enzyme</fullName>
    </submittedName>
</protein>
<sequence>MIDMEFRDDRWGRPTDSLVARLDYLEIGCAEPAVTADFYARAMGYTLTQAGQAIVAQAPDRRLLFVPGRPKTLVSAGFALPDGDELAHLRSRIAAAGWPCETGPTLLFGDAVTVRDPDGNCLVFGLPREEMRSPAADRTPPARLQHVVVASREPARIVRFFIDILGFTLSDDVLDDAGGVRTSFLRCSEEHHSFAVFLAPENRLDHHCYETADWNAIRDWGDHMAAEHVRIQWGPGRHGPGNNLFIFVHDPDDNWVEISAELEVVGHDRPSGKWPHEQRTLNSWGQGLLRS</sequence>
<dbReference type="PROSITE" id="PS51819">
    <property type="entry name" value="VOC"/>
    <property type="match status" value="1"/>
</dbReference>
<name>A0A7W9BV87_9SPHN</name>
<dbReference type="GO" id="GO:0051213">
    <property type="term" value="F:dioxygenase activity"/>
    <property type="evidence" value="ECO:0007669"/>
    <property type="project" value="UniProtKB-KW"/>
</dbReference>
<dbReference type="Proteomes" id="UP000546701">
    <property type="component" value="Unassembled WGS sequence"/>
</dbReference>
<dbReference type="Gene3D" id="3.10.180.10">
    <property type="entry name" value="2,3-Dihydroxybiphenyl 1,2-Dioxygenase, domain 1"/>
    <property type="match status" value="2"/>
</dbReference>
<dbReference type="SUPFAM" id="SSF54593">
    <property type="entry name" value="Glyoxalase/Bleomycin resistance protein/Dihydroxybiphenyl dioxygenase"/>
    <property type="match status" value="2"/>
</dbReference>
<evidence type="ECO:0000259" key="1">
    <source>
        <dbReference type="PROSITE" id="PS51819"/>
    </source>
</evidence>
<dbReference type="PANTHER" id="PTHR21366">
    <property type="entry name" value="GLYOXALASE FAMILY PROTEIN"/>
    <property type="match status" value="1"/>
</dbReference>
<organism evidence="2 3">
    <name type="scientific">Sphingomonas prati</name>
    <dbReference type="NCBI Taxonomy" id="1843237"/>
    <lineage>
        <taxon>Bacteria</taxon>
        <taxon>Pseudomonadati</taxon>
        <taxon>Pseudomonadota</taxon>
        <taxon>Alphaproteobacteria</taxon>
        <taxon>Sphingomonadales</taxon>
        <taxon>Sphingomonadaceae</taxon>
        <taxon>Sphingomonas</taxon>
    </lineage>
</organism>
<keyword evidence="3" id="KW-1185">Reference proteome</keyword>
<reference evidence="2 3" key="1">
    <citation type="submission" date="2020-08" db="EMBL/GenBank/DDBJ databases">
        <title>Genomic Encyclopedia of Type Strains, Phase IV (KMG-IV): sequencing the most valuable type-strain genomes for metagenomic binning, comparative biology and taxonomic classification.</title>
        <authorList>
            <person name="Goeker M."/>
        </authorList>
    </citation>
    <scope>NUCLEOTIDE SEQUENCE [LARGE SCALE GENOMIC DNA]</scope>
    <source>
        <strain evidence="2 3">DSM 103336</strain>
    </source>
</reference>
<keyword evidence="2" id="KW-0560">Oxidoreductase</keyword>
<dbReference type="EMBL" id="JACIJR010000009">
    <property type="protein sequence ID" value="MBB5730754.1"/>
    <property type="molecule type" value="Genomic_DNA"/>
</dbReference>
<gene>
    <name evidence="2" type="ORF">FHS99_003261</name>
</gene>
<accession>A0A7W9BV87</accession>
<evidence type="ECO:0000313" key="2">
    <source>
        <dbReference type="EMBL" id="MBB5730754.1"/>
    </source>
</evidence>
<proteinExistence type="predicted"/>
<dbReference type="GO" id="GO:0016829">
    <property type="term" value="F:lyase activity"/>
    <property type="evidence" value="ECO:0007669"/>
    <property type="project" value="UniProtKB-KW"/>
</dbReference>
<dbReference type="RefSeq" id="WP_198350732.1">
    <property type="nucleotide sequence ID" value="NZ_BMJP01000007.1"/>
</dbReference>
<dbReference type="InterPro" id="IPR050383">
    <property type="entry name" value="GlyoxalaseI/FosfomycinResist"/>
</dbReference>
<dbReference type="AlphaFoldDB" id="A0A7W9BV87"/>
<dbReference type="InterPro" id="IPR004360">
    <property type="entry name" value="Glyas_Fos-R_dOase_dom"/>
</dbReference>
<dbReference type="Pfam" id="PF00903">
    <property type="entry name" value="Glyoxalase"/>
    <property type="match status" value="2"/>
</dbReference>
<dbReference type="InterPro" id="IPR037523">
    <property type="entry name" value="VOC_core"/>
</dbReference>
<evidence type="ECO:0000313" key="3">
    <source>
        <dbReference type="Proteomes" id="UP000546701"/>
    </source>
</evidence>
<dbReference type="InterPro" id="IPR029068">
    <property type="entry name" value="Glyas_Bleomycin-R_OHBP_Dase"/>
</dbReference>
<feature type="domain" description="VOC" evidence="1">
    <location>
        <begin position="143"/>
        <end position="261"/>
    </location>
</feature>
<keyword evidence="2" id="KW-0456">Lyase</keyword>
<comment type="caution">
    <text evidence="2">The sequence shown here is derived from an EMBL/GenBank/DDBJ whole genome shotgun (WGS) entry which is preliminary data.</text>
</comment>